<dbReference type="SUPFAM" id="SSF55469">
    <property type="entry name" value="FMN-dependent nitroreductase-like"/>
    <property type="match status" value="1"/>
</dbReference>
<dbReference type="InterPro" id="IPR000415">
    <property type="entry name" value="Nitroreductase-like"/>
</dbReference>
<feature type="domain" description="Nitroreductase" evidence="6">
    <location>
        <begin position="8"/>
        <end position="163"/>
    </location>
</feature>
<reference evidence="7" key="1">
    <citation type="journal article" date="2016" name="Int. J. Mol. Sci.">
        <title>Comparative genomics of the extreme acidophile Acidithiobacillus thiooxidans reveals intraspecific divergence and niche adaptation.</title>
        <authorList>
            <person name="Zhang X."/>
            <person name="Feng X."/>
            <person name="Tao J."/>
            <person name="Ma L."/>
            <person name="Xiao Y."/>
            <person name="Liang Y."/>
            <person name="Liu X."/>
            <person name="Yin H."/>
        </authorList>
    </citation>
    <scope>NUCLEOTIDE SEQUENCE [LARGE SCALE GENOMIC DNA]</scope>
    <source>
        <strain evidence="7">DXS-W</strain>
    </source>
</reference>
<proteinExistence type="inferred from homology"/>
<dbReference type="OrthoDB" id="3181400at2"/>
<keyword evidence="3 5" id="KW-0288">FMN</keyword>
<comment type="similarity">
    <text evidence="1 5">Belongs to the flavin oxidoreductase frp family.</text>
</comment>
<dbReference type="InterPro" id="IPR029479">
    <property type="entry name" value="Nitroreductase"/>
</dbReference>
<dbReference type="PANTHER" id="PTHR43425">
    <property type="entry name" value="OXYGEN-INSENSITIVE NADPH NITROREDUCTASE"/>
    <property type="match status" value="1"/>
</dbReference>
<accession>A0A1C2IF22</accession>
<name>A0A1C2IF22_ACITH</name>
<evidence type="ECO:0000313" key="7">
    <source>
        <dbReference type="EMBL" id="OCX74580.1"/>
    </source>
</evidence>
<evidence type="ECO:0000313" key="8">
    <source>
        <dbReference type="Proteomes" id="UP000095008"/>
    </source>
</evidence>
<dbReference type="RefSeq" id="WP_065973805.1">
    <property type="nucleotide sequence ID" value="NZ_LWRY01000036.1"/>
</dbReference>
<dbReference type="CDD" id="cd02146">
    <property type="entry name" value="NfsA-like"/>
    <property type="match status" value="1"/>
</dbReference>
<gene>
    <name evidence="7" type="ORF">A6M23_05785</name>
</gene>
<comment type="caution">
    <text evidence="7">The sequence shown here is derived from an EMBL/GenBank/DDBJ whole genome shotgun (WGS) entry which is preliminary data.</text>
</comment>
<dbReference type="Pfam" id="PF00881">
    <property type="entry name" value="Nitroreductase"/>
    <property type="match status" value="1"/>
</dbReference>
<dbReference type="EMBL" id="LWRY01000036">
    <property type="protein sequence ID" value="OCX74580.1"/>
    <property type="molecule type" value="Genomic_DNA"/>
</dbReference>
<keyword evidence="5" id="KW-0521">NADP</keyword>
<keyword evidence="2 5" id="KW-0285">Flavoprotein</keyword>
<evidence type="ECO:0000259" key="6">
    <source>
        <dbReference type="Pfam" id="PF00881"/>
    </source>
</evidence>
<dbReference type="PIRSF" id="PIRSF005426">
    <property type="entry name" value="Frp"/>
    <property type="match status" value="1"/>
</dbReference>
<dbReference type="AlphaFoldDB" id="A0A1C2IF22"/>
<evidence type="ECO:0000256" key="1">
    <source>
        <dbReference type="ARBA" id="ARBA00008366"/>
    </source>
</evidence>
<sequence length="245" mass="27651">MNDTLNVLKQHRSIRRFSGQPVEQTLVQDIVRCGQHAASSSHIQACTVIQISDPHLRDKIAHLAGDQEYIRSAGAFLVFCADLHRAARIGSRENQTFVAGMTEHFIIATVDVSLFAQNCVTAAESMGLGTCYIGAVRNHPQEISDLLHLPEQVYPVFGLCIGYPDQNPDLKPRLPLSVVLKENSYDETRDEAEISQYNQQMAEYYRNRNASQKNSRWTQEIAALVGREARPHMRGFLERRGMNTR</sequence>
<protein>
    <submittedName>
        <fullName evidence="7">Nitroreductase A</fullName>
    </submittedName>
</protein>
<dbReference type="NCBIfam" id="NF008033">
    <property type="entry name" value="PRK10765.1"/>
    <property type="match status" value="1"/>
</dbReference>
<dbReference type="Proteomes" id="UP000095008">
    <property type="component" value="Unassembled WGS sequence"/>
</dbReference>
<evidence type="ECO:0000256" key="4">
    <source>
        <dbReference type="ARBA" id="ARBA00023002"/>
    </source>
</evidence>
<dbReference type="PANTHER" id="PTHR43425:SF2">
    <property type="entry name" value="OXYGEN-INSENSITIVE NADPH NITROREDUCTASE"/>
    <property type="match status" value="1"/>
</dbReference>
<dbReference type="Gene3D" id="3.40.109.10">
    <property type="entry name" value="NADH Oxidase"/>
    <property type="match status" value="1"/>
</dbReference>
<evidence type="ECO:0000256" key="3">
    <source>
        <dbReference type="ARBA" id="ARBA00022643"/>
    </source>
</evidence>
<dbReference type="GO" id="GO:0016491">
    <property type="term" value="F:oxidoreductase activity"/>
    <property type="evidence" value="ECO:0007669"/>
    <property type="project" value="UniProtKB-UniRule"/>
</dbReference>
<keyword evidence="4 5" id="KW-0560">Oxidoreductase</keyword>
<keyword evidence="8" id="KW-1185">Reference proteome</keyword>
<evidence type="ECO:0000256" key="2">
    <source>
        <dbReference type="ARBA" id="ARBA00022630"/>
    </source>
</evidence>
<evidence type="ECO:0000256" key="5">
    <source>
        <dbReference type="PIRNR" id="PIRNR005426"/>
    </source>
</evidence>
<dbReference type="InterPro" id="IPR016446">
    <property type="entry name" value="Flavin_OxRdtase_Frp"/>
</dbReference>
<organism evidence="7 8">
    <name type="scientific">Acidithiobacillus thiooxidans</name>
    <name type="common">Thiobacillus thiooxidans</name>
    <dbReference type="NCBI Taxonomy" id="930"/>
    <lineage>
        <taxon>Bacteria</taxon>
        <taxon>Pseudomonadati</taxon>
        <taxon>Pseudomonadota</taxon>
        <taxon>Acidithiobacillia</taxon>
        <taxon>Acidithiobacillales</taxon>
        <taxon>Acidithiobacillaceae</taxon>
        <taxon>Acidithiobacillus</taxon>
    </lineage>
</organism>